<keyword evidence="4" id="KW-1278">Translocase</keyword>
<dbReference type="PANTHER" id="PTHR42794:SF1">
    <property type="entry name" value="HEMIN IMPORT ATP-BINDING PROTEIN HMUV"/>
    <property type="match status" value="1"/>
</dbReference>
<keyword evidence="1" id="KW-0813">Transport</keyword>
<evidence type="ECO:0000256" key="3">
    <source>
        <dbReference type="ARBA" id="ARBA00022840"/>
    </source>
</evidence>
<dbReference type="PANTHER" id="PTHR42794">
    <property type="entry name" value="HEMIN IMPORT ATP-BINDING PROTEIN HMUV"/>
    <property type="match status" value="1"/>
</dbReference>
<feature type="domain" description="ABC transporter" evidence="5">
    <location>
        <begin position="4"/>
        <end position="240"/>
    </location>
</feature>
<dbReference type="RefSeq" id="WP_406763682.1">
    <property type="nucleotide sequence ID" value="NZ_JBJHZY010000001.1"/>
</dbReference>
<dbReference type="SUPFAM" id="SSF52540">
    <property type="entry name" value="P-loop containing nucleoside triphosphate hydrolases"/>
    <property type="match status" value="1"/>
</dbReference>
<dbReference type="GO" id="GO:0005524">
    <property type="term" value="F:ATP binding"/>
    <property type="evidence" value="ECO:0007669"/>
    <property type="project" value="UniProtKB-KW"/>
</dbReference>
<evidence type="ECO:0000313" key="7">
    <source>
        <dbReference type="Proteomes" id="UP001623661"/>
    </source>
</evidence>
<keyword evidence="3 6" id="KW-0067">ATP-binding</keyword>
<keyword evidence="2" id="KW-0547">Nucleotide-binding</keyword>
<evidence type="ECO:0000259" key="5">
    <source>
        <dbReference type="PROSITE" id="PS50893"/>
    </source>
</evidence>
<evidence type="ECO:0000313" key="6">
    <source>
        <dbReference type="EMBL" id="MFL0267073.1"/>
    </source>
</evidence>
<dbReference type="InterPro" id="IPR003439">
    <property type="entry name" value="ABC_transporter-like_ATP-bd"/>
</dbReference>
<proteinExistence type="predicted"/>
<comment type="caution">
    <text evidence="6">The sequence shown here is derived from an EMBL/GenBank/DDBJ whole genome shotgun (WGS) entry which is preliminary data.</text>
</comment>
<dbReference type="Gene3D" id="3.40.50.300">
    <property type="entry name" value="P-loop containing nucleotide triphosphate hydrolases"/>
    <property type="match status" value="1"/>
</dbReference>
<dbReference type="PROSITE" id="PS50893">
    <property type="entry name" value="ABC_TRANSPORTER_2"/>
    <property type="match status" value="1"/>
</dbReference>
<evidence type="ECO:0000256" key="1">
    <source>
        <dbReference type="ARBA" id="ARBA00022448"/>
    </source>
</evidence>
<evidence type="ECO:0000256" key="2">
    <source>
        <dbReference type="ARBA" id="ARBA00022741"/>
    </source>
</evidence>
<keyword evidence="7" id="KW-1185">Reference proteome</keyword>
<dbReference type="Proteomes" id="UP001623661">
    <property type="component" value="Unassembled WGS sequence"/>
</dbReference>
<dbReference type="CDD" id="cd03214">
    <property type="entry name" value="ABC_Iron-Siderophores_B12_Hemin"/>
    <property type="match status" value="1"/>
</dbReference>
<evidence type="ECO:0000256" key="4">
    <source>
        <dbReference type="ARBA" id="ARBA00022967"/>
    </source>
</evidence>
<reference evidence="6 7" key="1">
    <citation type="submission" date="2024-11" db="EMBL/GenBank/DDBJ databases">
        <authorList>
            <person name="Heng Y.C."/>
            <person name="Lim A.C.H."/>
            <person name="Lee J.K.Y."/>
            <person name="Kittelmann S."/>
        </authorList>
    </citation>
    <scope>NUCLEOTIDE SEQUENCE [LARGE SCALE GENOMIC DNA]</scope>
    <source>
        <strain evidence="6 7">WILCCON 0202</strain>
    </source>
</reference>
<dbReference type="EMBL" id="JBJHZY010000001">
    <property type="protein sequence ID" value="MFL0267073.1"/>
    <property type="molecule type" value="Genomic_DNA"/>
</dbReference>
<dbReference type="InterPro" id="IPR027417">
    <property type="entry name" value="P-loop_NTPase"/>
</dbReference>
<dbReference type="PROSITE" id="PS00211">
    <property type="entry name" value="ABC_TRANSPORTER_1"/>
    <property type="match status" value="1"/>
</dbReference>
<dbReference type="InterPro" id="IPR017871">
    <property type="entry name" value="ABC_transporter-like_CS"/>
</dbReference>
<protein>
    <submittedName>
        <fullName evidence="6">Heme ABC transporter ATP-binding protein</fullName>
    </submittedName>
</protein>
<accession>A0ABW8TNG9</accession>
<dbReference type="InterPro" id="IPR003593">
    <property type="entry name" value="AAA+_ATPase"/>
</dbReference>
<dbReference type="Pfam" id="PF00005">
    <property type="entry name" value="ABC_tran"/>
    <property type="match status" value="1"/>
</dbReference>
<gene>
    <name evidence="6" type="ORF">ACJDUH_03075</name>
</gene>
<organism evidence="6 7">
    <name type="scientific">Candidatus Clostridium radicumherbarum</name>
    <dbReference type="NCBI Taxonomy" id="3381662"/>
    <lineage>
        <taxon>Bacteria</taxon>
        <taxon>Bacillati</taxon>
        <taxon>Bacillota</taxon>
        <taxon>Clostridia</taxon>
        <taxon>Eubacteriales</taxon>
        <taxon>Clostridiaceae</taxon>
        <taxon>Clostridium</taxon>
    </lineage>
</organism>
<sequence length="258" mass="29455">MSMLQVKDLNFNFGKENILEHITLNIDKGSFYSIIGPNGSGKTTLLRNISRVLHPIKNTVFINKSDISNLRQKEIAKTMAVVPQNTNIDFDFTALDIVMMGRAAHLRRFETENEEDFKKVREAMEITNTWSLREKNINHLSGGERQRVIVARAIAQDTEVILLDEPVSNLDLYHQIEVMNTVKTLVEDRNIIVVAVLHDLNLASNYSDHIFLMSEGKLFCEGNSEEVITEENIKDVYKVKVSLTENPFTQKPHIIICN</sequence>
<dbReference type="NCBIfam" id="NF010068">
    <property type="entry name" value="PRK13548.1"/>
    <property type="match status" value="1"/>
</dbReference>
<name>A0ABW8TNG9_9CLOT</name>
<dbReference type="SMART" id="SM00382">
    <property type="entry name" value="AAA"/>
    <property type="match status" value="1"/>
</dbReference>